<protein>
    <submittedName>
        <fullName evidence="1">Uncharacterized protein</fullName>
    </submittedName>
</protein>
<sequence>MLDRTYIFVVYLLVSSFSGFAQDSSSELVAGFSAKCSEPISSDAKTPEFRLIKYHTARSTTILRFDVAANCGQINRGTLVVSADTLIIADTDLSLATDLVTMELDSSGNQLEVTTTTYDANYTFCDCIISFAYELSTPLADLSFLRFHGRTFQLTRTE</sequence>
<keyword evidence="2" id="KW-1185">Reference proteome</keyword>
<dbReference type="RefSeq" id="WP_317490394.1">
    <property type="nucleotide sequence ID" value="NZ_CP136051.1"/>
</dbReference>
<name>A0ABZ0IVR6_9BACT</name>
<dbReference type="Proteomes" id="UP001302349">
    <property type="component" value="Chromosome"/>
</dbReference>
<evidence type="ECO:0000313" key="1">
    <source>
        <dbReference type="EMBL" id="WOK07732.1"/>
    </source>
</evidence>
<organism evidence="1 2">
    <name type="scientific">Imperialibacter roseus</name>
    <dbReference type="NCBI Taxonomy" id="1324217"/>
    <lineage>
        <taxon>Bacteria</taxon>
        <taxon>Pseudomonadati</taxon>
        <taxon>Bacteroidota</taxon>
        <taxon>Cytophagia</taxon>
        <taxon>Cytophagales</taxon>
        <taxon>Flammeovirgaceae</taxon>
        <taxon>Imperialibacter</taxon>
    </lineage>
</organism>
<dbReference type="EMBL" id="CP136051">
    <property type="protein sequence ID" value="WOK07732.1"/>
    <property type="molecule type" value="Genomic_DNA"/>
</dbReference>
<accession>A0ABZ0IVR6</accession>
<evidence type="ECO:0000313" key="2">
    <source>
        <dbReference type="Proteomes" id="UP001302349"/>
    </source>
</evidence>
<proteinExistence type="predicted"/>
<reference evidence="1 2" key="1">
    <citation type="journal article" date="2023" name="Microbiol. Resour. Announc.">
        <title>Complete Genome Sequence of Imperialibacter roseus strain P4T.</title>
        <authorList>
            <person name="Tizabi D.R."/>
            <person name="Bachvaroff T."/>
            <person name="Hill R.T."/>
        </authorList>
    </citation>
    <scope>NUCLEOTIDE SEQUENCE [LARGE SCALE GENOMIC DNA]</scope>
    <source>
        <strain evidence="1 2">P4T</strain>
    </source>
</reference>
<gene>
    <name evidence="1" type="ORF">RT717_03725</name>
</gene>